<evidence type="ECO:0000256" key="1">
    <source>
        <dbReference type="SAM" id="MobiDB-lite"/>
    </source>
</evidence>
<keyword evidence="2" id="KW-0812">Transmembrane</keyword>
<feature type="transmembrane region" description="Helical" evidence="2">
    <location>
        <begin position="525"/>
        <end position="546"/>
    </location>
</feature>
<gene>
    <name evidence="3" type="primary">Hypp6383</name>
    <name evidence="3" type="ORF">BLAG_LOCUS5181</name>
</gene>
<keyword evidence="2" id="KW-0472">Membrane</keyword>
<feature type="transmembrane region" description="Helical" evidence="2">
    <location>
        <begin position="450"/>
        <end position="467"/>
    </location>
</feature>
<feature type="region of interest" description="Disordered" evidence="1">
    <location>
        <begin position="595"/>
        <end position="624"/>
    </location>
</feature>
<accession>A0A8K0E622</accession>
<dbReference type="Proteomes" id="UP000838412">
    <property type="component" value="Chromosome 12"/>
</dbReference>
<protein>
    <submittedName>
        <fullName evidence="3">Hypp6383 protein</fullName>
    </submittedName>
</protein>
<feature type="transmembrane region" description="Helical" evidence="2">
    <location>
        <begin position="251"/>
        <end position="269"/>
    </location>
</feature>
<dbReference type="EMBL" id="OV696697">
    <property type="protein sequence ID" value="CAH1241664.1"/>
    <property type="molecule type" value="Genomic_DNA"/>
</dbReference>
<evidence type="ECO:0000313" key="3">
    <source>
        <dbReference type="EMBL" id="CAH1241664.1"/>
    </source>
</evidence>
<evidence type="ECO:0000313" key="4">
    <source>
        <dbReference type="Proteomes" id="UP000838412"/>
    </source>
</evidence>
<feature type="transmembrane region" description="Helical" evidence="2">
    <location>
        <begin position="281"/>
        <end position="300"/>
    </location>
</feature>
<keyword evidence="4" id="KW-1185">Reference proteome</keyword>
<feature type="compositionally biased region" description="Basic and acidic residues" evidence="1">
    <location>
        <begin position="614"/>
        <end position="624"/>
    </location>
</feature>
<feature type="transmembrane region" description="Helical" evidence="2">
    <location>
        <begin position="90"/>
        <end position="110"/>
    </location>
</feature>
<dbReference type="OrthoDB" id="9986409at2759"/>
<evidence type="ECO:0000256" key="2">
    <source>
        <dbReference type="SAM" id="Phobius"/>
    </source>
</evidence>
<name>A0A8K0E622_BRALA</name>
<feature type="transmembrane region" description="Helical" evidence="2">
    <location>
        <begin position="173"/>
        <end position="190"/>
    </location>
</feature>
<feature type="transmembrane region" description="Helical" evidence="2">
    <location>
        <begin position="487"/>
        <end position="505"/>
    </location>
</feature>
<reference evidence="3" key="1">
    <citation type="submission" date="2022-01" db="EMBL/GenBank/DDBJ databases">
        <authorList>
            <person name="Braso-Vives M."/>
        </authorList>
    </citation>
    <scope>NUCLEOTIDE SEQUENCE</scope>
</reference>
<organism evidence="3 4">
    <name type="scientific">Branchiostoma lanceolatum</name>
    <name type="common">Common lancelet</name>
    <name type="synonym">Amphioxus lanceolatum</name>
    <dbReference type="NCBI Taxonomy" id="7740"/>
    <lineage>
        <taxon>Eukaryota</taxon>
        <taxon>Metazoa</taxon>
        <taxon>Chordata</taxon>
        <taxon>Cephalochordata</taxon>
        <taxon>Leptocardii</taxon>
        <taxon>Amphioxiformes</taxon>
        <taxon>Branchiostomatidae</taxon>
        <taxon>Branchiostoma</taxon>
    </lineage>
</organism>
<feature type="transmembrane region" description="Helical" evidence="2">
    <location>
        <begin position="338"/>
        <end position="355"/>
    </location>
</feature>
<sequence length="624" mass="71536">MVEPLRNLRHPAEKGHPRSLTYTVICTTRRSRPAVKRVIALDGTSETVVMEETVKDPETHLAASTSGLALEEARKTSHGGDVRWYQRQDLLVWLYGMVFIGGLIGAIFGLGSYRGWYAPSGLAYNDTNTTRERFLPEPYEPEEGVKGRDGTDPSARWYFWKLRPELVTPWTRLFVWVCYTVHQLLAWWLLYLAQVNKQLRQPYTVHQLLAWWLLYLAQVNKQLLAWWLLYLAQVNKQAEKGNKYSTKLNKYNWAAVAVHTFFHLLHLAQTHLTYDATAQDVSIGSSQGSVIVALLFVMIIEFRDRGVFFGWPSVTTTDRAGKAMRSWSRESVRLVRKYHGYVIMWAAVYTCWYHPMENTLGHVMGFFHTWILMLQGSLVYTDLHLNRYWRFSLEVWVTLHGGLVAWQTGGLEQMGTRLWPMFAFGFVALVVVTQLFGLPFWKHLPTWSRVIPAAAFLAVILYCYSWIPDKNGNPWTRLWEPIVIPINNWGFALVICVLVTFGLYVERKLTNGSSPNNALSTFGRVAHGCGFLLMYLIIVFIAWAIQYYDFQISGPSQMIVHEAIWIVFVVVAGFFVRRLVEAKAEKVSVEPKEKHEIPGKGVTGSYGSFPMSLDDGKVKESILS</sequence>
<feature type="transmembrane region" description="Helical" evidence="2">
    <location>
        <begin position="210"/>
        <end position="230"/>
    </location>
</feature>
<feature type="transmembrane region" description="Helical" evidence="2">
    <location>
        <begin position="418"/>
        <end position="438"/>
    </location>
</feature>
<proteinExistence type="predicted"/>
<keyword evidence="2" id="KW-1133">Transmembrane helix</keyword>
<dbReference type="AlphaFoldDB" id="A0A8K0E622"/>
<feature type="transmembrane region" description="Helical" evidence="2">
    <location>
        <begin position="558"/>
        <end position="576"/>
    </location>
</feature>